<dbReference type="AlphaFoldDB" id="A0A2Z6PA19"/>
<accession>A0A2Z6PA19</accession>
<reference evidence="3" key="1">
    <citation type="journal article" date="2017" name="Front. Plant Sci.">
        <title>Climate Clever Clovers: New Paradigm to Reduce the Environmental Footprint of Ruminants by Breeding Low Methanogenic Forages Utilizing Haplotype Variation.</title>
        <authorList>
            <person name="Kaur P."/>
            <person name="Appels R."/>
            <person name="Bayer P.E."/>
            <person name="Keeble-Gagnere G."/>
            <person name="Wang J."/>
            <person name="Hirakawa H."/>
            <person name="Shirasawa K."/>
            <person name="Vercoe P."/>
            <person name="Stefanova K."/>
            <person name="Durmic Z."/>
            <person name="Nichols P."/>
            <person name="Revell C."/>
            <person name="Isobe S.N."/>
            <person name="Edwards D."/>
            <person name="Erskine W."/>
        </authorList>
    </citation>
    <scope>NUCLEOTIDE SEQUENCE [LARGE SCALE GENOMIC DNA]</scope>
    <source>
        <strain evidence="3">cv. Daliak</strain>
    </source>
</reference>
<evidence type="ECO:0000313" key="2">
    <source>
        <dbReference type="EMBL" id="GAU45295.1"/>
    </source>
</evidence>
<evidence type="ECO:0000313" key="3">
    <source>
        <dbReference type="Proteomes" id="UP000242715"/>
    </source>
</evidence>
<protein>
    <submittedName>
        <fullName evidence="2">Uncharacterized protein</fullName>
    </submittedName>
</protein>
<feature type="region of interest" description="Disordered" evidence="1">
    <location>
        <begin position="62"/>
        <end position="93"/>
    </location>
</feature>
<sequence length="134" mass="14815">MNNDVIKGTFMRTRVQHKEGNNKSTNMSRNTHKGVITMEVNDDIMEDDANKLITSEDYQNQYHSGLDNAGERTYNNGSLGHSLTGPQHLTRPPDIVTGSMPLKPILQRITNPVDPDQEVCGGVGGAGGHRKKFR</sequence>
<gene>
    <name evidence="2" type="ORF">TSUD_327530</name>
</gene>
<dbReference type="Proteomes" id="UP000242715">
    <property type="component" value="Unassembled WGS sequence"/>
</dbReference>
<feature type="compositionally biased region" description="Polar residues" evidence="1">
    <location>
        <begin position="73"/>
        <end position="87"/>
    </location>
</feature>
<dbReference type="EMBL" id="DF974113">
    <property type="protein sequence ID" value="GAU45295.1"/>
    <property type="molecule type" value="Genomic_DNA"/>
</dbReference>
<evidence type="ECO:0000256" key="1">
    <source>
        <dbReference type="SAM" id="MobiDB-lite"/>
    </source>
</evidence>
<organism evidence="2 3">
    <name type="scientific">Trifolium subterraneum</name>
    <name type="common">Subterranean clover</name>
    <dbReference type="NCBI Taxonomy" id="3900"/>
    <lineage>
        <taxon>Eukaryota</taxon>
        <taxon>Viridiplantae</taxon>
        <taxon>Streptophyta</taxon>
        <taxon>Embryophyta</taxon>
        <taxon>Tracheophyta</taxon>
        <taxon>Spermatophyta</taxon>
        <taxon>Magnoliopsida</taxon>
        <taxon>eudicotyledons</taxon>
        <taxon>Gunneridae</taxon>
        <taxon>Pentapetalae</taxon>
        <taxon>rosids</taxon>
        <taxon>fabids</taxon>
        <taxon>Fabales</taxon>
        <taxon>Fabaceae</taxon>
        <taxon>Papilionoideae</taxon>
        <taxon>50 kb inversion clade</taxon>
        <taxon>NPAAA clade</taxon>
        <taxon>Hologalegina</taxon>
        <taxon>IRL clade</taxon>
        <taxon>Trifolieae</taxon>
        <taxon>Trifolium</taxon>
    </lineage>
</organism>
<proteinExistence type="predicted"/>
<name>A0A2Z6PA19_TRISU</name>
<keyword evidence="3" id="KW-1185">Reference proteome</keyword>